<evidence type="ECO:0000313" key="1">
    <source>
        <dbReference type="EMBL" id="KAJ4433386.1"/>
    </source>
</evidence>
<dbReference type="EMBL" id="JAJSOF020000027">
    <property type="protein sequence ID" value="KAJ4433386.1"/>
    <property type="molecule type" value="Genomic_DNA"/>
</dbReference>
<dbReference type="InterPro" id="IPR050863">
    <property type="entry name" value="CenT-Element_Derived"/>
</dbReference>
<evidence type="ECO:0008006" key="3">
    <source>
        <dbReference type="Google" id="ProtNLM"/>
    </source>
</evidence>
<keyword evidence="2" id="KW-1185">Reference proteome</keyword>
<gene>
    <name evidence="1" type="ORF">ANN_15645</name>
</gene>
<dbReference type="PANTHER" id="PTHR19303">
    <property type="entry name" value="TRANSPOSON"/>
    <property type="match status" value="1"/>
</dbReference>
<protein>
    <recommendedName>
        <fullName evidence="3">HTH CENPB-type domain-containing protein</fullName>
    </recommendedName>
</protein>
<name>A0ABQ8SI62_PERAM</name>
<reference evidence="1 2" key="1">
    <citation type="journal article" date="2022" name="Allergy">
        <title>Genome assembly and annotation of Periplaneta americana reveal a comprehensive cockroach allergen profile.</title>
        <authorList>
            <person name="Wang L."/>
            <person name="Xiong Q."/>
            <person name="Saelim N."/>
            <person name="Wang L."/>
            <person name="Nong W."/>
            <person name="Wan A.T."/>
            <person name="Shi M."/>
            <person name="Liu X."/>
            <person name="Cao Q."/>
            <person name="Hui J.H.L."/>
            <person name="Sookrung N."/>
            <person name="Leung T.F."/>
            <person name="Tungtrongchitr A."/>
            <person name="Tsui S.K.W."/>
        </authorList>
    </citation>
    <scope>NUCLEOTIDE SEQUENCE [LARGE SCALE GENOMIC DNA]</scope>
    <source>
        <strain evidence="1">PWHHKU_190912</strain>
    </source>
</reference>
<dbReference type="PANTHER" id="PTHR19303:SF74">
    <property type="entry name" value="POGO TRANSPOSABLE ELEMENT WITH KRAB DOMAIN"/>
    <property type="match status" value="1"/>
</dbReference>
<accession>A0ABQ8SI62</accession>
<sequence length="324" mass="37043">MDKKGLKGSRFKDNIPEIDWLKSFLNRHKDELKIRLNENIKRVRVAVDEETLQIYFEELNVSPQGVPPEGIINYDETNVCDDPGKKKVTDRSHNLGHRRPALYRLHHPGRLLVDDDECNEANVSNELAQKEDNQTEALQIQVGDSVDVKFGLPIKRHTLCETIKDIITEDLEMNANRKVPFKDNKPGRRWFESFMKRHPAVSERYAEGINRARANVTEDKIRNWFSELHDYLKEENALDILEDPSRMFNADESGFLTCPKTGKVLGPISYKNLYEIKSGNEKEAIIVLANFSACGSVAPPMVVFPLQGISKDIAAKLNETWEIG</sequence>
<proteinExistence type="predicted"/>
<evidence type="ECO:0000313" key="2">
    <source>
        <dbReference type="Proteomes" id="UP001148838"/>
    </source>
</evidence>
<comment type="caution">
    <text evidence="1">The sequence shown here is derived from an EMBL/GenBank/DDBJ whole genome shotgun (WGS) entry which is preliminary data.</text>
</comment>
<organism evidence="1 2">
    <name type="scientific">Periplaneta americana</name>
    <name type="common">American cockroach</name>
    <name type="synonym">Blatta americana</name>
    <dbReference type="NCBI Taxonomy" id="6978"/>
    <lineage>
        <taxon>Eukaryota</taxon>
        <taxon>Metazoa</taxon>
        <taxon>Ecdysozoa</taxon>
        <taxon>Arthropoda</taxon>
        <taxon>Hexapoda</taxon>
        <taxon>Insecta</taxon>
        <taxon>Pterygota</taxon>
        <taxon>Neoptera</taxon>
        <taxon>Polyneoptera</taxon>
        <taxon>Dictyoptera</taxon>
        <taxon>Blattodea</taxon>
        <taxon>Blattoidea</taxon>
        <taxon>Blattidae</taxon>
        <taxon>Blattinae</taxon>
        <taxon>Periplaneta</taxon>
    </lineage>
</organism>
<dbReference type="Proteomes" id="UP001148838">
    <property type="component" value="Unassembled WGS sequence"/>
</dbReference>